<evidence type="ECO:0000256" key="1">
    <source>
        <dbReference type="ARBA" id="ARBA00004651"/>
    </source>
</evidence>
<dbReference type="Pfam" id="PF00854">
    <property type="entry name" value="PTR2"/>
    <property type="match status" value="2"/>
</dbReference>
<dbReference type="GO" id="GO:0005886">
    <property type="term" value="C:plasma membrane"/>
    <property type="evidence" value="ECO:0007669"/>
    <property type="project" value="UniProtKB-SubCell"/>
</dbReference>
<feature type="transmembrane region" description="Helical" evidence="9">
    <location>
        <begin position="197"/>
        <end position="216"/>
    </location>
</feature>
<evidence type="ECO:0000313" key="13">
    <source>
        <dbReference type="Proteomes" id="UP000325933"/>
    </source>
</evidence>
<evidence type="ECO:0000256" key="7">
    <source>
        <dbReference type="ARBA" id="ARBA00023136"/>
    </source>
</evidence>
<accession>A0A5J5ICY4</accession>
<evidence type="ECO:0000256" key="3">
    <source>
        <dbReference type="ARBA" id="ARBA00022475"/>
    </source>
</evidence>
<comment type="similarity">
    <text evidence="8">Belongs to the major facilitator superfamily. Proton-dependent oligopeptide transporter (POT/PTR) (TC 2.A.17) family.</text>
</comment>
<feature type="transmembrane region" description="Helical" evidence="9">
    <location>
        <begin position="420"/>
        <end position="440"/>
    </location>
</feature>
<feature type="transmembrane region" description="Helical" evidence="9">
    <location>
        <begin position="331"/>
        <end position="349"/>
    </location>
</feature>
<feature type="transmembrane region" description="Helical" evidence="9">
    <location>
        <begin position="131"/>
        <end position="150"/>
    </location>
</feature>
<dbReference type="CDD" id="cd17346">
    <property type="entry name" value="MFS_DtpA_like"/>
    <property type="match status" value="1"/>
</dbReference>
<evidence type="ECO:0000256" key="8">
    <source>
        <dbReference type="RuleBase" id="RU003755"/>
    </source>
</evidence>
<reference evidence="13 14" key="1">
    <citation type="submission" date="2019-09" db="EMBL/GenBank/DDBJ databases">
        <authorList>
            <person name="Feng G."/>
        </authorList>
    </citation>
    <scope>NUCLEOTIDE SEQUENCE [LARGE SCALE GENOMIC DNA]</scope>
    <source>
        <strain evidence="12 13">KACC 19283</strain>
        <strain evidence="11 14">KACC 19284</strain>
    </source>
</reference>
<keyword evidence="5" id="KW-0571">Peptide transport</keyword>
<keyword evidence="5" id="KW-0653">Protein transport</keyword>
<evidence type="ECO:0000256" key="4">
    <source>
        <dbReference type="ARBA" id="ARBA00022692"/>
    </source>
</evidence>
<feature type="transmembrane region" description="Helical" evidence="9">
    <location>
        <begin position="355"/>
        <end position="381"/>
    </location>
</feature>
<keyword evidence="6 9" id="KW-1133">Transmembrane helix</keyword>
<dbReference type="AlphaFoldDB" id="A0A5J5ICY4"/>
<dbReference type="PANTHER" id="PTHR23517:SF15">
    <property type="entry name" value="PROTON-DEPENDENT OLIGOPEPTIDE FAMILY TRANSPORT PROTEIN"/>
    <property type="match status" value="1"/>
</dbReference>
<dbReference type="PANTHER" id="PTHR23517">
    <property type="entry name" value="RESISTANCE PROTEIN MDTM, PUTATIVE-RELATED-RELATED"/>
    <property type="match status" value="1"/>
</dbReference>
<keyword evidence="7 9" id="KW-0472">Membrane</keyword>
<organism evidence="12 13">
    <name type="scientific">Sphingobium limneticum</name>
    <dbReference type="NCBI Taxonomy" id="1007511"/>
    <lineage>
        <taxon>Bacteria</taxon>
        <taxon>Pseudomonadati</taxon>
        <taxon>Pseudomonadota</taxon>
        <taxon>Alphaproteobacteria</taxon>
        <taxon>Sphingomonadales</taxon>
        <taxon>Sphingomonadaceae</taxon>
        <taxon>Sphingobium</taxon>
    </lineage>
</organism>
<feature type="transmembrane region" description="Helical" evidence="9">
    <location>
        <begin position="291"/>
        <end position="311"/>
    </location>
</feature>
<name>A0A5J5ICY4_9SPHN</name>
<dbReference type="InterPro" id="IPR005279">
    <property type="entry name" value="Dipep/tripep_permease"/>
</dbReference>
<keyword evidence="4 8" id="KW-0812">Transmembrane</keyword>
<keyword evidence="14" id="KW-1185">Reference proteome</keyword>
<dbReference type="GO" id="GO:1904680">
    <property type="term" value="F:peptide transmembrane transporter activity"/>
    <property type="evidence" value="ECO:0007669"/>
    <property type="project" value="InterPro"/>
</dbReference>
<dbReference type="Gene3D" id="1.20.1250.20">
    <property type="entry name" value="MFS general substrate transporter like domains"/>
    <property type="match status" value="2"/>
</dbReference>
<comment type="caution">
    <text evidence="12">The sequence shown here is derived from an EMBL/GenBank/DDBJ whole genome shotgun (WGS) entry which is preliminary data.</text>
</comment>
<protein>
    <submittedName>
        <fullName evidence="12">Peptide MFS transporter</fullName>
    </submittedName>
</protein>
<keyword evidence="2 8" id="KW-0813">Transport</keyword>
<dbReference type="Proteomes" id="UP000326364">
    <property type="component" value="Unassembled WGS sequence"/>
</dbReference>
<evidence type="ECO:0000256" key="6">
    <source>
        <dbReference type="ARBA" id="ARBA00022989"/>
    </source>
</evidence>
<dbReference type="InterPro" id="IPR036259">
    <property type="entry name" value="MFS_trans_sf"/>
</dbReference>
<feature type="domain" description="Major facilitator superfamily (MFS) profile" evidence="10">
    <location>
        <begin position="43"/>
        <end position="445"/>
    </location>
</feature>
<comment type="subcellular location">
    <subcellularLocation>
        <location evidence="1">Cell membrane</location>
        <topology evidence="1">Multi-pass membrane protein</topology>
    </subcellularLocation>
    <subcellularLocation>
        <location evidence="8">Membrane</location>
        <topology evidence="8">Multi-pass membrane protein</topology>
    </subcellularLocation>
</comment>
<feature type="transmembrane region" description="Helical" evidence="9">
    <location>
        <begin position="52"/>
        <end position="70"/>
    </location>
</feature>
<feature type="transmembrane region" description="Helical" evidence="9">
    <location>
        <begin position="82"/>
        <end position="102"/>
    </location>
</feature>
<feature type="transmembrane region" description="Helical" evidence="9">
    <location>
        <begin position="171"/>
        <end position="191"/>
    </location>
</feature>
<evidence type="ECO:0000313" key="12">
    <source>
        <dbReference type="EMBL" id="KAA9033726.1"/>
    </source>
</evidence>
<dbReference type="InterPro" id="IPR050171">
    <property type="entry name" value="MFS_Transporters"/>
</dbReference>
<dbReference type="InterPro" id="IPR000109">
    <property type="entry name" value="POT_fam"/>
</dbReference>
<gene>
    <name evidence="12" type="ORF">F4U95_01320</name>
    <name evidence="11" type="ORF">F4U96_01320</name>
</gene>
<evidence type="ECO:0000313" key="11">
    <source>
        <dbReference type="EMBL" id="KAA9021364.1"/>
    </source>
</evidence>
<evidence type="ECO:0000256" key="2">
    <source>
        <dbReference type="ARBA" id="ARBA00022448"/>
    </source>
</evidence>
<evidence type="ECO:0000256" key="5">
    <source>
        <dbReference type="ARBA" id="ARBA00022856"/>
    </source>
</evidence>
<evidence type="ECO:0000256" key="9">
    <source>
        <dbReference type="SAM" id="Phobius"/>
    </source>
</evidence>
<feature type="transmembrane region" description="Helical" evidence="9">
    <location>
        <begin position="245"/>
        <end position="263"/>
    </location>
</feature>
<evidence type="ECO:0000259" key="10">
    <source>
        <dbReference type="PROSITE" id="PS50850"/>
    </source>
</evidence>
<dbReference type="PROSITE" id="PS50850">
    <property type="entry name" value="MFS"/>
    <property type="match status" value="1"/>
</dbReference>
<dbReference type="GO" id="GO:0006857">
    <property type="term" value="P:oligopeptide transport"/>
    <property type="evidence" value="ECO:0007669"/>
    <property type="project" value="InterPro"/>
</dbReference>
<dbReference type="InterPro" id="IPR020846">
    <property type="entry name" value="MFS_dom"/>
</dbReference>
<dbReference type="PROSITE" id="PS01022">
    <property type="entry name" value="PTR2_1"/>
    <property type="match status" value="1"/>
</dbReference>
<sequence>MAWPGATSACGAGKARTRYDRPRDIRPVNGVRAERSWFGQPPGLTILFLTNMWEQFSYFGMRALLVYYMTRQLMLGQGQASFVYGAYTACAYFTPIVGGVVADRWLGKRRAVTIGASIMAAGHFMMAFEPLFYVALATIALGNGLFLPSLPSQINDLYAPGDPRRGWAYNVYYVGINIGGFLAPLICGTLGEVYGWHYGFGAAGIGMFAGLTIYLLGHRHLPVEHTASAIVDDGRASPPANNRQLWLVLAAVGLCVTIFRGAYEQVGNTVALWAGSGVDRGLGSVTIPMTWFQSLNPLLVMLLTPPLLALWQRRANAGRDTAPARRMAQGALLVGLAYVLLALVAWQAGEGQAGWLWLALFFLIFTIGELFILPSGLGLFARLAPPRLGATTVAAWYLTIFAGSLSAGLVGTLWSHMTHGSYFALLAMLAALAAVLLRLLDPAIRRIDRNNNDK</sequence>
<dbReference type="EMBL" id="VYQB01000001">
    <property type="protein sequence ID" value="KAA9021364.1"/>
    <property type="molecule type" value="Genomic_DNA"/>
</dbReference>
<proteinExistence type="inferred from homology"/>
<dbReference type="EMBL" id="VYQA01000001">
    <property type="protein sequence ID" value="KAA9033726.1"/>
    <property type="molecule type" value="Genomic_DNA"/>
</dbReference>
<dbReference type="Proteomes" id="UP000325933">
    <property type="component" value="Unassembled WGS sequence"/>
</dbReference>
<dbReference type="PROSITE" id="PS01023">
    <property type="entry name" value="PTR2_2"/>
    <property type="match status" value="1"/>
</dbReference>
<dbReference type="InterPro" id="IPR018456">
    <property type="entry name" value="PTR2_symporter_CS"/>
</dbReference>
<keyword evidence="3" id="KW-1003">Cell membrane</keyword>
<dbReference type="NCBIfam" id="TIGR00924">
    <property type="entry name" value="yjdL_sub1_fam"/>
    <property type="match status" value="1"/>
</dbReference>
<evidence type="ECO:0000313" key="14">
    <source>
        <dbReference type="Proteomes" id="UP000326364"/>
    </source>
</evidence>
<feature type="transmembrane region" description="Helical" evidence="9">
    <location>
        <begin position="393"/>
        <end position="414"/>
    </location>
</feature>
<dbReference type="SUPFAM" id="SSF103473">
    <property type="entry name" value="MFS general substrate transporter"/>
    <property type="match status" value="1"/>
</dbReference>